<feature type="region of interest" description="Disordered" evidence="1">
    <location>
        <begin position="170"/>
        <end position="201"/>
    </location>
</feature>
<sequence>MFTFTPTFLRIMTFGRRNLPVRQVEKPTNSETPRGGGGWGLWLRGLVFGHAGGEDAEVGRDAEEGRGKMEGVGKVEIEGKMESLGKVEIGGKMEGVGKVEIGGKMKGVGKVEIGGKMEGVGKVEIEGKEEGGEGKVEGGGQDGKGLWRGWGGLWRGCGWLWLRKSGPRSGEGGGGGYEDGDGGGGCIEDDDGNSGGAGGGGGGPKGLLVPTFDTVTFDTVHMKVRKATWKELLAAKFISNFSLFLGLKTICLFILFLTWSVLIFLYGVNSIKEIE</sequence>
<comment type="caution">
    <text evidence="3">The sequence shown here is derived from an EMBL/GenBank/DDBJ whole genome shotgun (WGS) entry which is preliminary data.</text>
</comment>
<keyword evidence="2" id="KW-1133">Transmembrane helix</keyword>
<reference evidence="3" key="1">
    <citation type="submission" date="2024-03" db="EMBL/GenBank/DDBJ databases">
        <title>WGS assembly of Saponaria officinalis var. Norfolk2.</title>
        <authorList>
            <person name="Jenkins J."/>
            <person name="Shu S."/>
            <person name="Grimwood J."/>
            <person name="Barry K."/>
            <person name="Goodstein D."/>
            <person name="Schmutz J."/>
            <person name="Leebens-Mack J."/>
            <person name="Osbourn A."/>
        </authorList>
    </citation>
    <scope>NUCLEOTIDE SEQUENCE [LARGE SCALE GENOMIC DNA]</scope>
    <source>
        <strain evidence="3">JIC</strain>
    </source>
</reference>
<feature type="transmembrane region" description="Helical" evidence="2">
    <location>
        <begin position="243"/>
        <end position="268"/>
    </location>
</feature>
<proteinExistence type="predicted"/>
<dbReference type="AlphaFoldDB" id="A0AAW1IK70"/>
<evidence type="ECO:0000313" key="3">
    <source>
        <dbReference type="EMBL" id="KAK9690504.1"/>
    </source>
</evidence>
<evidence type="ECO:0000313" key="4">
    <source>
        <dbReference type="Proteomes" id="UP001443914"/>
    </source>
</evidence>
<keyword evidence="4" id="KW-1185">Reference proteome</keyword>
<name>A0AAW1IK70_SAPOF</name>
<evidence type="ECO:0000256" key="2">
    <source>
        <dbReference type="SAM" id="Phobius"/>
    </source>
</evidence>
<dbReference type="EMBL" id="JBDFQZ010000009">
    <property type="protein sequence ID" value="KAK9690504.1"/>
    <property type="molecule type" value="Genomic_DNA"/>
</dbReference>
<keyword evidence="2" id="KW-0472">Membrane</keyword>
<accession>A0AAW1IK70</accession>
<feature type="compositionally biased region" description="Gly residues" evidence="1">
    <location>
        <begin position="170"/>
        <end position="186"/>
    </location>
</feature>
<keyword evidence="2" id="KW-0812">Transmembrane</keyword>
<organism evidence="3 4">
    <name type="scientific">Saponaria officinalis</name>
    <name type="common">Common soapwort</name>
    <name type="synonym">Lychnis saponaria</name>
    <dbReference type="NCBI Taxonomy" id="3572"/>
    <lineage>
        <taxon>Eukaryota</taxon>
        <taxon>Viridiplantae</taxon>
        <taxon>Streptophyta</taxon>
        <taxon>Embryophyta</taxon>
        <taxon>Tracheophyta</taxon>
        <taxon>Spermatophyta</taxon>
        <taxon>Magnoliopsida</taxon>
        <taxon>eudicotyledons</taxon>
        <taxon>Gunneridae</taxon>
        <taxon>Pentapetalae</taxon>
        <taxon>Caryophyllales</taxon>
        <taxon>Caryophyllaceae</taxon>
        <taxon>Caryophylleae</taxon>
        <taxon>Saponaria</taxon>
    </lineage>
</organism>
<evidence type="ECO:0000256" key="1">
    <source>
        <dbReference type="SAM" id="MobiDB-lite"/>
    </source>
</evidence>
<dbReference type="Proteomes" id="UP001443914">
    <property type="component" value="Unassembled WGS sequence"/>
</dbReference>
<gene>
    <name evidence="3" type="ORF">RND81_09G132800</name>
</gene>
<protein>
    <submittedName>
        <fullName evidence="3">Uncharacterized protein</fullName>
    </submittedName>
</protein>